<reference evidence="3 4" key="1">
    <citation type="submission" date="2020-08" db="EMBL/GenBank/DDBJ databases">
        <title>Sequencing the genomes of 1000 actinobacteria strains.</title>
        <authorList>
            <person name="Klenk H.-P."/>
        </authorList>
    </citation>
    <scope>NUCLEOTIDE SEQUENCE [LARGE SCALE GENOMIC DNA]</scope>
    <source>
        <strain evidence="3 4">DSM 43149</strain>
    </source>
</reference>
<name>A0A7W7HTT0_9ACTN</name>
<feature type="region of interest" description="Disordered" evidence="1">
    <location>
        <begin position="130"/>
        <end position="151"/>
    </location>
</feature>
<protein>
    <recommendedName>
        <fullName evidence="5">Lipoprotein</fullName>
    </recommendedName>
</protein>
<feature type="chain" id="PRO_5030540326" description="Lipoprotein" evidence="2">
    <location>
        <begin position="22"/>
        <end position="228"/>
    </location>
</feature>
<dbReference type="AlphaFoldDB" id="A0A7W7HTT0"/>
<sequence length="228" mass="23625">MLVIGRVFRVAVAACAVAAFAGCSSDDPPAPDTFSVDAMRNALLKAADIGPTWTAPGESAAPNQLVSICGADTPPVAVPGSPAIVSAPLSDEGKEGVQSLTQHALVYEDAVSAATALASLRTVADACAPSVSRPAKTGDREEPAYTETASTTPLEEGDWIGFVTARNKQYDKAHPATADIAVAALARGNVVLLDQYAIYRLGRSDASANPQFSSDWQKLVRTTLNRIG</sequence>
<proteinExistence type="predicted"/>
<dbReference type="RefSeq" id="WP_184990581.1">
    <property type="nucleotide sequence ID" value="NZ_BOMK01000028.1"/>
</dbReference>
<keyword evidence="4" id="KW-1185">Reference proteome</keyword>
<comment type="caution">
    <text evidence="3">The sequence shown here is derived from an EMBL/GenBank/DDBJ whole genome shotgun (WGS) entry which is preliminary data.</text>
</comment>
<evidence type="ECO:0000256" key="2">
    <source>
        <dbReference type="SAM" id="SignalP"/>
    </source>
</evidence>
<evidence type="ECO:0000313" key="3">
    <source>
        <dbReference type="EMBL" id="MBB4760650.1"/>
    </source>
</evidence>
<evidence type="ECO:0000313" key="4">
    <source>
        <dbReference type="Proteomes" id="UP000578112"/>
    </source>
</evidence>
<organism evidence="3 4">
    <name type="scientific">Actinoplanes digitatis</name>
    <dbReference type="NCBI Taxonomy" id="1868"/>
    <lineage>
        <taxon>Bacteria</taxon>
        <taxon>Bacillati</taxon>
        <taxon>Actinomycetota</taxon>
        <taxon>Actinomycetes</taxon>
        <taxon>Micromonosporales</taxon>
        <taxon>Micromonosporaceae</taxon>
        <taxon>Actinoplanes</taxon>
    </lineage>
</organism>
<accession>A0A7W7HTT0</accession>
<dbReference type="Proteomes" id="UP000578112">
    <property type="component" value="Unassembled WGS sequence"/>
</dbReference>
<keyword evidence="2" id="KW-0732">Signal</keyword>
<evidence type="ECO:0000256" key="1">
    <source>
        <dbReference type="SAM" id="MobiDB-lite"/>
    </source>
</evidence>
<gene>
    <name evidence="3" type="ORF">BJ971_001206</name>
</gene>
<dbReference type="EMBL" id="JACHNH010000001">
    <property type="protein sequence ID" value="MBB4760650.1"/>
    <property type="molecule type" value="Genomic_DNA"/>
</dbReference>
<evidence type="ECO:0008006" key="5">
    <source>
        <dbReference type="Google" id="ProtNLM"/>
    </source>
</evidence>
<feature type="signal peptide" evidence="2">
    <location>
        <begin position="1"/>
        <end position="21"/>
    </location>
</feature>
<dbReference type="PROSITE" id="PS51257">
    <property type="entry name" value="PROKAR_LIPOPROTEIN"/>
    <property type="match status" value="1"/>
</dbReference>